<evidence type="ECO:0000256" key="1">
    <source>
        <dbReference type="ARBA" id="ARBA00010990"/>
    </source>
</evidence>
<comment type="caution">
    <text evidence="4">The sequence shown here is derived from an EMBL/GenBank/DDBJ whole genome shotgun (WGS) entry which is preliminary data.</text>
</comment>
<evidence type="ECO:0000259" key="3">
    <source>
        <dbReference type="Pfam" id="PF01648"/>
    </source>
</evidence>
<dbReference type="GO" id="GO:0016740">
    <property type="term" value="F:transferase activity"/>
    <property type="evidence" value="ECO:0007669"/>
    <property type="project" value="UniProtKB-KW"/>
</dbReference>
<evidence type="ECO:0000313" key="5">
    <source>
        <dbReference type="Proteomes" id="UP000767334"/>
    </source>
</evidence>
<keyword evidence="5" id="KW-1185">Reference proteome</keyword>
<reference evidence="4 5" key="1">
    <citation type="journal article" date="2021" name="Sci. Rep.">
        <title>The distribution of antibiotic resistance genes in chicken gut microbiota commensals.</title>
        <authorList>
            <person name="Juricova H."/>
            <person name="Matiasovicova J."/>
            <person name="Kubasova T."/>
            <person name="Cejkova D."/>
            <person name="Rychlik I."/>
        </authorList>
    </citation>
    <scope>NUCLEOTIDE SEQUENCE [LARGE SCALE GENOMIC DNA]</scope>
    <source>
        <strain evidence="4 5">An435</strain>
    </source>
</reference>
<dbReference type="InterPro" id="IPR037143">
    <property type="entry name" value="4-PPantetheinyl_Trfase_dom_sf"/>
</dbReference>
<protein>
    <submittedName>
        <fullName evidence="4">4'-phosphopantetheinyl transferase superfamily protein</fullName>
    </submittedName>
</protein>
<accession>A0ABS2FKK7</accession>
<evidence type="ECO:0000256" key="2">
    <source>
        <dbReference type="ARBA" id="ARBA00022679"/>
    </source>
</evidence>
<organism evidence="4 5">
    <name type="scientific">Clostridium saudiense</name>
    <dbReference type="NCBI Taxonomy" id="1414720"/>
    <lineage>
        <taxon>Bacteria</taxon>
        <taxon>Bacillati</taxon>
        <taxon>Bacillota</taxon>
        <taxon>Clostridia</taxon>
        <taxon>Eubacteriales</taxon>
        <taxon>Clostridiaceae</taxon>
        <taxon>Clostridium</taxon>
    </lineage>
</organism>
<dbReference type="RefSeq" id="WP_195514867.1">
    <property type="nucleotide sequence ID" value="NZ_JACJLL010000158.1"/>
</dbReference>
<dbReference type="Gene3D" id="3.90.470.20">
    <property type="entry name" value="4'-phosphopantetheinyl transferase domain"/>
    <property type="match status" value="1"/>
</dbReference>
<comment type="similarity">
    <text evidence="1">Belongs to the P-Pant transferase superfamily. Gsp/Sfp/HetI/AcpT family.</text>
</comment>
<dbReference type="PANTHER" id="PTHR12215">
    <property type="entry name" value="PHOSPHOPANTETHEINE TRANSFERASE"/>
    <property type="match status" value="1"/>
</dbReference>
<dbReference type="SUPFAM" id="SSF56214">
    <property type="entry name" value="4'-phosphopantetheinyl transferase"/>
    <property type="match status" value="2"/>
</dbReference>
<dbReference type="EMBL" id="JACJLL010000158">
    <property type="protein sequence ID" value="MBM6820749.1"/>
    <property type="molecule type" value="Genomic_DNA"/>
</dbReference>
<evidence type="ECO:0000313" key="4">
    <source>
        <dbReference type="EMBL" id="MBM6820749.1"/>
    </source>
</evidence>
<name>A0ABS2FKK7_9CLOT</name>
<dbReference type="InterPro" id="IPR050559">
    <property type="entry name" value="P-Pant_transferase_sf"/>
</dbReference>
<dbReference type="Proteomes" id="UP000767334">
    <property type="component" value="Unassembled WGS sequence"/>
</dbReference>
<sequence>MYWYKCINIDLSLSKIERNSKLHKEAFSLLEEKLIEEFHFKKEDLKYKYGVQGKPYLEKSPLNFSISHCNDIVVCAVNKMEIGIDIEDIKIANKYAIKKSLTEVEKGNMELSNIKDEYFFRIWSLKEAFIKCLGEGLSYGMKNVEFNISNKYENIICNVRGFKFKQEKISINNKEYIISVAWEVCNG</sequence>
<dbReference type="InterPro" id="IPR008278">
    <property type="entry name" value="4-PPantetheinyl_Trfase_dom"/>
</dbReference>
<dbReference type="Pfam" id="PF01648">
    <property type="entry name" value="ACPS"/>
    <property type="match status" value="1"/>
</dbReference>
<feature type="domain" description="4'-phosphopantetheinyl transferase" evidence="3">
    <location>
        <begin position="82"/>
        <end position="181"/>
    </location>
</feature>
<gene>
    <name evidence="4" type="ORF">H6A19_15645</name>
</gene>
<dbReference type="PANTHER" id="PTHR12215:SF10">
    <property type="entry name" value="L-AMINOADIPATE-SEMIALDEHYDE DEHYDROGENASE-PHOSPHOPANTETHEINYL TRANSFERASE"/>
    <property type="match status" value="1"/>
</dbReference>
<proteinExistence type="inferred from homology"/>
<keyword evidence="2 4" id="KW-0808">Transferase</keyword>